<dbReference type="PANTHER" id="PTHR21266">
    <property type="entry name" value="IRON-SULFUR DOMAIN CONTAINING PROTEIN"/>
    <property type="match status" value="1"/>
</dbReference>
<proteinExistence type="predicted"/>
<dbReference type="Gene3D" id="2.102.10.10">
    <property type="entry name" value="Rieske [2Fe-2S] iron-sulphur domain"/>
    <property type="match status" value="1"/>
</dbReference>
<evidence type="ECO:0000313" key="9">
    <source>
        <dbReference type="Proteomes" id="UP000414233"/>
    </source>
</evidence>
<dbReference type="OrthoDB" id="9790995at2"/>
<keyword evidence="5" id="KW-0411">Iron-sulfur</keyword>
<dbReference type="EC" id="1.14.12.7" evidence="8"/>
<dbReference type="AlphaFoldDB" id="A0A5E4SMX6"/>
<evidence type="ECO:0000256" key="5">
    <source>
        <dbReference type="ARBA" id="ARBA00023014"/>
    </source>
</evidence>
<reference evidence="8 9" key="1">
    <citation type="submission" date="2019-08" db="EMBL/GenBank/DDBJ databases">
        <authorList>
            <person name="Peeters C."/>
        </authorList>
    </citation>
    <scope>NUCLEOTIDE SEQUENCE [LARGE SCALE GENOMIC DNA]</scope>
    <source>
        <strain evidence="8 9">LMG 30175</strain>
    </source>
</reference>
<evidence type="ECO:0000256" key="1">
    <source>
        <dbReference type="ARBA" id="ARBA00022714"/>
    </source>
</evidence>
<evidence type="ECO:0000256" key="2">
    <source>
        <dbReference type="ARBA" id="ARBA00022723"/>
    </source>
</evidence>
<dbReference type="InterPro" id="IPR045623">
    <property type="entry name" value="LigXa_C"/>
</dbReference>
<dbReference type="PROSITE" id="PS51296">
    <property type="entry name" value="RIESKE"/>
    <property type="match status" value="1"/>
</dbReference>
<keyword evidence="1" id="KW-0001">2Fe-2S</keyword>
<dbReference type="InterPro" id="IPR050584">
    <property type="entry name" value="Cholesterol_7-desaturase"/>
</dbReference>
<keyword evidence="2" id="KW-0479">Metal-binding</keyword>
<keyword evidence="4" id="KW-0408">Iron</keyword>
<organism evidence="8 9">
    <name type="scientific">Pandoraea terrae</name>
    <dbReference type="NCBI Taxonomy" id="1537710"/>
    <lineage>
        <taxon>Bacteria</taxon>
        <taxon>Pseudomonadati</taxon>
        <taxon>Pseudomonadota</taxon>
        <taxon>Betaproteobacteria</taxon>
        <taxon>Burkholderiales</taxon>
        <taxon>Burkholderiaceae</taxon>
        <taxon>Pandoraea</taxon>
    </lineage>
</organism>
<dbReference type="Proteomes" id="UP000414233">
    <property type="component" value="Unassembled WGS sequence"/>
</dbReference>
<feature type="domain" description="Rieske" evidence="7">
    <location>
        <begin position="27"/>
        <end position="134"/>
    </location>
</feature>
<protein>
    <submittedName>
        <fullName evidence="8">Phthalate 4,5-dioxygenase oxygenase subunit</fullName>
        <ecNumber evidence="8">1.14.12.7</ecNumber>
    </submittedName>
</protein>
<dbReference type="GO" id="GO:0051537">
    <property type="term" value="F:2 iron, 2 sulfur cluster binding"/>
    <property type="evidence" value="ECO:0007669"/>
    <property type="project" value="UniProtKB-KW"/>
</dbReference>
<dbReference type="Pfam" id="PF19301">
    <property type="entry name" value="LigXa_C"/>
    <property type="match status" value="1"/>
</dbReference>
<evidence type="ECO:0000259" key="7">
    <source>
        <dbReference type="PROSITE" id="PS51296"/>
    </source>
</evidence>
<dbReference type="PANTHER" id="PTHR21266:SF59">
    <property type="entry name" value="BLR4922 PROTEIN"/>
    <property type="match status" value="1"/>
</dbReference>
<keyword evidence="9" id="KW-1185">Reference proteome</keyword>
<dbReference type="SUPFAM" id="SSF50022">
    <property type="entry name" value="ISP domain"/>
    <property type="match status" value="1"/>
</dbReference>
<dbReference type="InterPro" id="IPR017941">
    <property type="entry name" value="Rieske_2Fe-2S"/>
</dbReference>
<keyword evidence="3 8" id="KW-0560">Oxidoreductase</keyword>
<evidence type="ECO:0000256" key="4">
    <source>
        <dbReference type="ARBA" id="ARBA00023004"/>
    </source>
</evidence>
<feature type="region of interest" description="Disordered" evidence="6">
    <location>
        <begin position="424"/>
        <end position="443"/>
    </location>
</feature>
<dbReference type="SUPFAM" id="SSF55961">
    <property type="entry name" value="Bet v1-like"/>
    <property type="match status" value="1"/>
</dbReference>
<accession>A0A5E4SMX6</accession>
<evidence type="ECO:0000313" key="8">
    <source>
        <dbReference type="EMBL" id="VVD75724.1"/>
    </source>
</evidence>
<evidence type="ECO:0000256" key="3">
    <source>
        <dbReference type="ARBA" id="ARBA00023002"/>
    </source>
</evidence>
<evidence type="ECO:0000256" key="6">
    <source>
        <dbReference type="SAM" id="MobiDB-lite"/>
    </source>
</evidence>
<dbReference type="Pfam" id="PF00355">
    <property type="entry name" value="Rieske"/>
    <property type="match status" value="1"/>
</dbReference>
<dbReference type="GO" id="GO:0018620">
    <property type="term" value="F:phthalate 4,5-dioxygenase activity"/>
    <property type="evidence" value="ECO:0007669"/>
    <property type="project" value="UniProtKB-EC"/>
</dbReference>
<sequence>MLTHEENELLCRVEGDAPMGQLMRRHWTPVCLIEEVSEPDGAPVKARVFGEDLVVFRDTEGSVGVMDEYCPHRRASLVYGRNEDCGLRCLYHGWKFDVKGNVIEMVSEPASSCMTDKVKHKAYPTHEWGGMIWAFMGPQHAVPEFVPPAWAPTADTRVSIAKALLPCNWAQILEGAIDSAHSSSLHSSDFVPARVGGAEATSKNWLRPSTDKAPRLQVERTDYGFRYAALRRPILNANTHDYVRSTVFVAPATVLIPPNNLYNVANINVPMDDTNTAFYFIAWGDAETTPETETWRKFLRQQVGVDLDERYRPLRNHENRFWQDRAAMTAGNFTGISGFPNQDIAMWVTMGPIANRSDERLGASDLAIVEFRRRMLDAVADFQQGVDAIGTGAQAIGQEVCSYQAVVPKEIDWRSYAVRYVSTKHPQPADQPPVVATDYQVSQ</sequence>
<dbReference type="InterPro" id="IPR036922">
    <property type="entry name" value="Rieske_2Fe-2S_sf"/>
</dbReference>
<gene>
    <name evidence="8" type="primary">pht3_1</name>
    <name evidence="8" type="ORF">PTE30175_00795</name>
</gene>
<keyword evidence="8" id="KW-0223">Dioxygenase</keyword>
<name>A0A5E4SMX6_9BURK</name>
<dbReference type="RefSeq" id="WP_150695768.1">
    <property type="nucleotide sequence ID" value="NZ_CABPRZ010000003.1"/>
</dbReference>
<dbReference type="CDD" id="cd03479">
    <property type="entry name" value="Rieske_RO_Alpha_PhDO_like"/>
    <property type="match status" value="1"/>
</dbReference>
<dbReference type="GO" id="GO:0046872">
    <property type="term" value="F:metal ion binding"/>
    <property type="evidence" value="ECO:0007669"/>
    <property type="project" value="UniProtKB-KW"/>
</dbReference>
<dbReference type="EMBL" id="CABPRZ010000003">
    <property type="protein sequence ID" value="VVD75724.1"/>
    <property type="molecule type" value="Genomic_DNA"/>
</dbReference>